<evidence type="ECO:0000313" key="3">
    <source>
        <dbReference type="EMBL" id="SLN49854.1"/>
    </source>
</evidence>
<evidence type="ECO:0000313" key="4">
    <source>
        <dbReference type="Proteomes" id="UP000193207"/>
    </source>
</evidence>
<evidence type="ECO:0008006" key="5">
    <source>
        <dbReference type="Google" id="ProtNLM"/>
    </source>
</evidence>
<proteinExistence type="predicted"/>
<dbReference type="OrthoDB" id="9180342at2"/>
<gene>
    <name evidence="3" type="ORF">ROH8110_02708</name>
</gene>
<keyword evidence="1" id="KW-0472">Membrane</keyword>
<feature type="chain" id="PRO_5012733456" description="PEP-CTERM protein-sorting domain-containing protein" evidence="2">
    <location>
        <begin position="26"/>
        <end position="225"/>
    </location>
</feature>
<keyword evidence="4" id="KW-1185">Reference proteome</keyword>
<accession>A0A1X6ZF12</accession>
<evidence type="ECO:0000256" key="1">
    <source>
        <dbReference type="SAM" id="Phobius"/>
    </source>
</evidence>
<keyword evidence="2" id="KW-0732">Signal</keyword>
<feature type="signal peptide" evidence="2">
    <location>
        <begin position="1"/>
        <end position="25"/>
    </location>
</feature>
<keyword evidence="1" id="KW-1133">Transmembrane helix</keyword>
<evidence type="ECO:0000256" key="2">
    <source>
        <dbReference type="SAM" id="SignalP"/>
    </source>
</evidence>
<dbReference type="EMBL" id="FWFU01000003">
    <property type="protein sequence ID" value="SLN49854.1"/>
    <property type="molecule type" value="Genomic_DNA"/>
</dbReference>
<reference evidence="3 4" key="1">
    <citation type="submission" date="2017-03" db="EMBL/GenBank/DDBJ databases">
        <authorList>
            <person name="Afonso C.L."/>
            <person name="Miller P.J."/>
            <person name="Scott M.A."/>
            <person name="Spackman E."/>
            <person name="Goraichik I."/>
            <person name="Dimitrov K.M."/>
            <person name="Suarez D.L."/>
            <person name="Swayne D.E."/>
        </authorList>
    </citation>
    <scope>NUCLEOTIDE SEQUENCE [LARGE SCALE GENOMIC DNA]</scope>
    <source>
        <strain evidence="3 4">CECT 8110</strain>
    </source>
</reference>
<name>A0A1X6ZF12_9RHOB</name>
<dbReference type="RefSeq" id="WP_139837419.1">
    <property type="nucleotide sequence ID" value="NZ_FWFU01000003.1"/>
</dbReference>
<organism evidence="3 4">
    <name type="scientific">Roseovarius halotolerans</name>
    <dbReference type="NCBI Taxonomy" id="505353"/>
    <lineage>
        <taxon>Bacteria</taxon>
        <taxon>Pseudomonadati</taxon>
        <taxon>Pseudomonadota</taxon>
        <taxon>Alphaproteobacteria</taxon>
        <taxon>Rhodobacterales</taxon>
        <taxon>Roseobacteraceae</taxon>
        <taxon>Roseovarius</taxon>
    </lineage>
</organism>
<protein>
    <recommendedName>
        <fullName evidence="5">PEP-CTERM protein-sorting domain-containing protein</fullName>
    </recommendedName>
</protein>
<dbReference type="Proteomes" id="UP000193207">
    <property type="component" value="Unassembled WGS sequence"/>
</dbReference>
<sequence>MSHLRIALKPLIAGVFCALPALASAATVDFEEFTTFQQLGTQFTSQGLRFTATSGDMLAYPVGAVPTVPESGSTSIGMSNNPNAPTPVNSSVTLSTLGGEAFDLLSLRASEGRNQGRFFADFASSALDIMGTRADGSTVSLNFALDGIAGNNPATDFETINFQGFTGLTSVTITGQGGTRGGYAFGFDDVTYQVSTVPLPAGLPLAASAFALLAGLRMRRKSRAS</sequence>
<feature type="transmembrane region" description="Helical" evidence="1">
    <location>
        <begin position="197"/>
        <end position="216"/>
    </location>
</feature>
<dbReference type="AlphaFoldDB" id="A0A1X6ZF12"/>
<keyword evidence="1" id="KW-0812">Transmembrane</keyword>